<dbReference type="RefSeq" id="WP_084750247.1">
    <property type="nucleotide sequence ID" value="NZ_CP020563.1"/>
</dbReference>
<protein>
    <recommendedName>
        <fullName evidence="4">HK97 gp10 family phage protein</fullName>
    </recommendedName>
</protein>
<dbReference type="KEGG" id="kab:B7C62_28060"/>
<accession>A0ABC8C176</accession>
<gene>
    <name evidence="2" type="ORF">B7C62_28060</name>
</gene>
<organism evidence="2 3">
    <name type="scientific">Kitasatospora albolonga</name>
    <dbReference type="NCBI Taxonomy" id="68173"/>
    <lineage>
        <taxon>Bacteria</taxon>
        <taxon>Bacillati</taxon>
        <taxon>Actinomycetota</taxon>
        <taxon>Actinomycetes</taxon>
        <taxon>Kitasatosporales</taxon>
        <taxon>Streptomycetaceae</taxon>
        <taxon>Kitasatospora</taxon>
    </lineage>
</organism>
<dbReference type="EMBL" id="CP020563">
    <property type="protein sequence ID" value="ARF75680.1"/>
    <property type="molecule type" value="Genomic_DNA"/>
</dbReference>
<dbReference type="AlphaFoldDB" id="A0ABC8C176"/>
<keyword evidence="3" id="KW-1185">Reference proteome</keyword>
<evidence type="ECO:0008006" key="4">
    <source>
        <dbReference type="Google" id="ProtNLM"/>
    </source>
</evidence>
<evidence type="ECO:0000256" key="1">
    <source>
        <dbReference type="SAM" id="MobiDB-lite"/>
    </source>
</evidence>
<evidence type="ECO:0000313" key="2">
    <source>
        <dbReference type="EMBL" id="ARF75680.1"/>
    </source>
</evidence>
<feature type="region of interest" description="Disordered" evidence="1">
    <location>
        <begin position="53"/>
        <end position="76"/>
    </location>
</feature>
<name>A0ABC8C176_9ACTN</name>
<proteinExistence type="predicted"/>
<sequence length="171" mass="19237">MAVSSVQILGTGQLLELQRRLRAAGHENIRASMQRRIRRAAEPLRDDLQSAIRGLSIRSTGRGSGKRGGRSPTTRPLRASIAQAIRISVRTGGNPGARVWVDKGRLPPDIPMGVLNRLNEGRLRHPVFGNRRRWAQQTATPLWWDGPVRRHTPRMTAEVARVLDDVRRRIE</sequence>
<reference evidence="2 3" key="1">
    <citation type="submission" date="2017-04" db="EMBL/GenBank/DDBJ databases">
        <title>The complete genome sequence of Streptomyces albolongus YIM 101047, the producer of novel bafilomycins and novel odoriferous sesquiterpenoids.</title>
        <authorList>
            <person name="Yin M."/>
            <person name="Jiang Y."/>
        </authorList>
    </citation>
    <scope>NUCLEOTIDE SEQUENCE [LARGE SCALE GENOMIC DNA]</scope>
    <source>
        <strain evidence="2 3">YIM 101047</strain>
    </source>
</reference>
<evidence type="ECO:0000313" key="3">
    <source>
        <dbReference type="Proteomes" id="UP000192251"/>
    </source>
</evidence>
<dbReference type="Proteomes" id="UP000192251">
    <property type="component" value="Chromosome"/>
</dbReference>